<accession>A0A9P3LLE2</accession>
<sequence length="321" mass="35919">MNGRSFPALQYLQLPIHEATLDAQNLHFIAPNLSQLRVSGLHYVSALLRSAPLQLFSNIAVLELTSFYYSQETHIHHFAAVLGSASATLQVLVLREGYFEVDLSPTSLRKMPATFPRLSFLALEAVAEYPNAEHGVIATLCRAALALERLHIVGTGFSPVHGYLHSGELQFPSVRFLRYYIPEDTNWNNFIPAFPRLEEIQVSGGDPTDMLRSAMSMDVAAARDDGITAWPHLTTLVLFNAHEYIAVRFVQHRARSGHPLSSVTYAGWFGAQAEQTLKALAVAFIPLRKSFADGEDYTKDWIEYWRVASGELIPQPKRARR</sequence>
<dbReference type="Gene3D" id="3.80.10.10">
    <property type="entry name" value="Ribonuclease Inhibitor"/>
    <property type="match status" value="1"/>
</dbReference>
<name>A0A9P3LLE2_9APHY</name>
<dbReference type="AlphaFoldDB" id="A0A9P3LLE2"/>
<dbReference type="InterPro" id="IPR032675">
    <property type="entry name" value="LRR_dom_sf"/>
</dbReference>
<proteinExistence type="predicted"/>
<gene>
    <name evidence="1" type="ORF">PsYK624_144250</name>
</gene>
<dbReference type="Proteomes" id="UP000703269">
    <property type="component" value="Unassembled WGS sequence"/>
</dbReference>
<dbReference type="OrthoDB" id="3365698at2759"/>
<dbReference type="EMBL" id="BPQB01000083">
    <property type="protein sequence ID" value="GJE98202.1"/>
    <property type="molecule type" value="Genomic_DNA"/>
</dbReference>
<keyword evidence="2" id="KW-1185">Reference proteome</keyword>
<organism evidence="1 2">
    <name type="scientific">Phanerochaete sordida</name>
    <dbReference type="NCBI Taxonomy" id="48140"/>
    <lineage>
        <taxon>Eukaryota</taxon>
        <taxon>Fungi</taxon>
        <taxon>Dikarya</taxon>
        <taxon>Basidiomycota</taxon>
        <taxon>Agaricomycotina</taxon>
        <taxon>Agaricomycetes</taxon>
        <taxon>Polyporales</taxon>
        <taxon>Phanerochaetaceae</taxon>
        <taxon>Phanerochaete</taxon>
    </lineage>
</organism>
<reference evidence="1 2" key="1">
    <citation type="submission" date="2021-08" db="EMBL/GenBank/DDBJ databases">
        <title>Draft Genome Sequence of Phanerochaete sordida strain YK-624.</title>
        <authorList>
            <person name="Mori T."/>
            <person name="Dohra H."/>
            <person name="Suzuki T."/>
            <person name="Kawagishi H."/>
            <person name="Hirai H."/>
        </authorList>
    </citation>
    <scope>NUCLEOTIDE SEQUENCE [LARGE SCALE GENOMIC DNA]</scope>
    <source>
        <strain evidence="1 2">YK-624</strain>
    </source>
</reference>
<comment type="caution">
    <text evidence="1">The sequence shown here is derived from an EMBL/GenBank/DDBJ whole genome shotgun (WGS) entry which is preliminary data.</text>
</comment>
<protein>
    <submittedName>
        <fullName evidence="1">Uncharacterized protein</fullName>
    </submittedName>
</protein>
<evidence type="ECO:0000313" key="1">
    <source>
        <dbReference type="EMBL" id="GJE98202.1"/>
    </source>
</evidence>
<evidence type="ECO:0000313" key="2">
    <source>
        <dbReference type="Proteomes" id="UP000703269"/>
    </source>
</evidence>